<keyword evidence="2" id="KW-1185">Reference proteome</keyword>
<gene>
    <name evidence="1" type="ORF">DPMN_192527</name>
</gene>
<comment type="caution">
    <text evidence="1">The sequence shown here is derived from an EMBL/GenBank/DDBJ whole genome shotgun (WGS) entry which is preliminary data.</text>
</comment>
<sequence length="62" mass="7088">MYEEVNKNSLKCDRLGGIIFDEMSIQQNIRIEKNGSVSELNGLNELGTDEDMYVSSAERFKK</sequence>
<reference evidence="1" key="2">
    <citation type="submission" date="2020-11" db="EMBL/GenBank/DDBJ databases">
        <authorList>
            <person name="McCartney M.A."/>
            <person name="Auch B."/>
            <person name="Kono T."/>
            <person name="Mallez S."/>
            <person name="Becker A."/>
            <person name="Gohl D.M."/>
            <person name="Silverstein K.A.T."/>
            <person name="Koren S."/>
            <person name="Bechman K.B."/>
            <person name="Herman A."/>
            <person name="Abrahante J.E."/>
            <person name="Garbe J."/>
        </authorList>
    </citation>
    <scope>NUCLEOTIDE SEQUENCE</scope>
    <source>
        <strain evidence="1">Duluth1</strain>
        <tissue evidence="1">Whole animal</tissue>
    </source>
</reference>
<organism evidence="1 2">
    <name type="scientific">Dreissena polymorpha</name>
    <name type="common">Zebra mussel</name>
    <name type="synonym">Mytilus polymorpha</name>
    <dbReference type="NCBI Taxonomy" id="45954"/>
    <lineage>
        <taxon>Eukaryota</taxon>
        <taxon>Metazoa</taxon>
        <taxon>Spiralia</taxon>
        <taxon>Lophotrochozoa</taxon>
        <taxon>Mollusca</taxon>
        <taxon>Bivalvia</taxon>
        <taxon>Autobranchia</taxon>
        <taxon>Heteroconchia</taxon>
        <taxon>Euheterodonta</taxon>
        <taxon>Imparidentia</taxon>
        <taxon>Neoheterodontei</taxon>
        <taxon>Myida</taxon>
        <taxon>Dreissenoidea</taxon>
        <taxon>Dreissenidae</taxon>
        <taxon>Dreissena</taxon>
    </lineage>
</organism>
<dbReference type="AlphaFoldDB" id="A0A9D3Y6G6"/>
<evidence type="ECO:0000313" key="2">
    <source>
        <dbReference type="Proteomes" id="UP000828390"/>
    </source>
</evidence>
<reference evidence="1" key="1">
    <citation type="journal article" date="2019" name="bioRxiv">
        <title>The Genome of the Zebra Mussel, Dreissena polymorpha: A Resource for Invasive Species Research.</title>
        <authorList>
            <person name="McCartney M.A."/>
            <person name="Auch B."/>
            <person name="Kono T."/>
            <person name="Mallez S."/>
            <person name="Zhang Y."/>
            <person name="Obille A."/>
            <person name="Becker A."/>
            <person name="Abrahante J.E."/>
            <person name="Garbe J."/>
            <person name="Badalamenti J.P."/>
            <person name="Herman A."/>
            <person name="Mangelson H."/>
            <person name="Liachko I."/>
            <person name="Sullivan S."/>
            <person name="Sone E.D."/>
            <person name="Koren S."/>
            <person name="Silverstein K.A.T."/>
            <person name="Beckman K.B."/>
            <person name="Gohl D.M."/>
        </authorList>
    </citation>
    <scope>NUCLEOTIDE SEQUENCE</scope>
    <source>
        <strain evidence="1">Duluth1</strain>
        <tissue evidence="1">Whole animal</tissue>
    </source>
</reference>
<protein>
    <submittedName>
        <fullName evidence="1">Uncharacterized protein</fullName>
    </submittedName>
</protein>
<name>A0A9D3Y6G6_DREPO</name>
<proteinExistence type="predicted"/>
<dbReference type="EMBL" id="JAIWYP010000017">
    <property type="protein sequence ID" value="KAH3693126.1"/>
    <property type="molecule type" value="Genomic_DNA"/>
</dbReference>
<evidence type="ECO:0000313" key="1">
    <source>
        <dbReference type="EMBL" id="KAH3693126.1"/>
    </source>
</evidence>
<dbReference type="Proteomes" id="UP000828390">
    <property type="component" value="Unassembled WGS sequence"/>
</dbReference>
<accession>A0A9D3Y6G6</accession>